<dbReference type="GO" id="GO:0016987">
    <property type="term" value="F:sigma factor activity"/>
    <property type="evidence" value="ECO:0007669"/>
    <property type="project" value="InterPro"/>
</dbReference>
<dbReference type="EMBL" id="CAFBNE010000005">
    <property type="protein sequence ID" value="CAB4931064.1"/>
    <property type="molecule type" value="Genomic_DNA"/>
</dbReference>
<dbReference type="InterPro" id="IPR000792">
    <property type="entry name" value="Tscrpt_reg_LuxR_C"/>
</dbReference>
<dbReference type="InterPro" id="IPR013249">
    <property type="entry name" value="RNA_pol_sigma70_r4_t2"/>
</dbReference>
<evidence type="ECO:0000259" key="3">
    <source>
        <dbReference type="PROSITE" id="PS50110"/>
    </source>
</evidence>
<reference evidence="4" key="1">
    <citation type="submission" date="2020-05" db="EMBL/GenBank/DDBJ databases">
        <authorList>
            <person name="Chiriac C."/>
            <person name="Salcher M."/>
            <person name="Ghai R."/>
            <person name="Kavagutti S V."/>
        </authorList>
    </citation>
    <scope>NUCLEOTIDE SEQUENCE</scope>
</reference>
<protein>
    <submittedName>
        <fullName evidence="4">Unannotated protein</fullName>
    </submittedName>
</protein>
<dbReference type="InterPro" id="IPR001789">
    <property type="entry name" value="Sig_transdc_resp-reg_receiver"/>
</dbReference>
<gene>
    <name evidence="4" type="ORF">UFOPK3772_00255</name>
</gene>
<sequence length="212" mass="22573">MKSAGLAFLVLDDHELVLEAIGQRLRADFPGCTITYSGGSLKDAVNSTRTMHCDCAIVDLDLGDGATVAQLVTSFTLRGIPVVVVSALGRPEVIKAALAVEVSAFVTKRSSAKFLTTAIKEVLRGGTWFPADMAGVLLQGSGSVDLSAQERRALTLYASGLTLDMVARRMDVSPNTAKHYIDRVRAKYTAAGIASRTKMELNTVARNEGMLP</sequence>
<keyword evidence="2" id="KW-0238">DNA-binding</keyword>
<dbReference type="InterPro" id="IPR011006">
    <property type="entry name" value="CheY-like_superfamily"/>
</dbReference>
<proteinExistence type="predicted"/>
<dbReference type="SMART" id="SM00421">
    <property type="entry name" value="HTH_LUXR"/>
    <property type="match status" value="1"/>
</dbReference>
<feature type="domain" description="Response regulatory" evidence="3">
    <location>
        <begin position="7"/>
        <end position="123"/>
    </location>
</feature>
<dbReference type="PROSITE" id="PS50110">
    <property type="entry name" value="RESPONSE_REGULATORY"/>
    <property type="match status" value="1"/>
</dbReference>
<dbReference type="GO" id="GO:0000160">
    <property type="term" value="P:phosphorelay signal transduction system"/>
    <property type="evidence" value="ECO:0007669"/>
    <property type="project" value="InterPro"/>
</dbReference>
<dbReference type="GO" id="GO:0006352">
    <property type="term" value="P:DNA-templated transcription initiation"/>
    <property type="evidence" value="ECO:0007669"/>
    <property type="project" value="InterPro"/>
</dbReference>
<dbReference type="Pfam" id="PF08281">
    <property type="entry name" value="Sigma70_r4_2"/>
    <property type="match status" value="1"/>
</dbReference>
<dbReference type="SMART" id="SM00448">
    <property type="entry name" value="REC"/>
    <property type="match status" value="1"/>
</dbReference>
<dbReference type="SUPFAM" id="SSF52172">
    <property type="entry name" value="CheY-like"/>
    <property type="match status" value="1"/>
</dbReference>
<keyword evidence="1" id="KW-0597">Phosphoprotein</keyword>
<dbReference type="InterPro" id="IPR036388">
    <property type="entry name" value="WH-like_DNA-bd_sf"/>
</dbReference>
<dbReference type="InterPro" id="IPR058245">
    <property type="entry name" value="NreC/VraR/RcsB-like_REC"/>
</dbReference>
<accession>A0A6J7IL55</accession>
<evidence type="ECO:0000256" key="2">
    <source>
        <dbReference type="ARBA" id="ARBA00023125"/>
    </source>
</evidence>
<dbReference type="PANTHER" id="PTHR45566">
    <property type="entry name" value="HTH-TYPE TRANSCRIPTIONAL REGULATOR YHJB-RELATED"/>
    <property type="match status" value="1"/>
</dbReference>
<dbReference type="InterPro" id="IPR051015">
    <property type="entry name" value="EvgA-like"/>
</dbReference>
<dbReference type="Gene3D" id="1.10.10.10">
    <property type="entry name" value="Winged helix-like DNA-binding domain superfamily/Winged helix DNA-binding domain"/>
    <property type="match status" value="1"/>
</dbReference>
<dbReference type="Gene3D" id="3.40.50.2300">
    <property type="match status" value="1"/>
</dbReference>
<evidence type="ECO:0000313" key="4">
    <source>
        <dbReference type="EMBL" id="CAB4931064.1"/>
    </source>
</evidence>
<evidence type="ECO:0000256" key="1">
    <source>
        <dbReference type="ARBA" id="ARBA00022553"/>
    </source>
</evidence>
<dbReference type="PANTHER" id="PTHR45566:SF1">
    <property type="entry name" value="HTH-TYPE TRANSCRIPTIONAL REGULATOR YHJB-RELATED"/>
    <property type="match status" value="1"/>
</dbReference>
<dbReference type="SUPFAM" id="SSF46894">
    <property type="entry name" value="C-terminal effector domain of the bipartite response regulators"/>
    <property type="match status" value="1"/>
</dbReference>
<organism evidence="4">
    <name type="scientific">freshwater metagenome</name>
    <dbReference type="NCBI Taxonomy" id="449393"/>
    <lineage>
        <taxon>unclassified sequences</taxon>
        <taxon>metagenomes</taxon>
        <taxon>ecological metagenomes</taxon>
    </lineage>
</organism>
<dbReference type="InterPro" id="IPR016032">
    <property type="entry name" value="Sig_transdc_resp-reg_C-effctor"/>
</dbReference>
<dbReference type="Pfam" id="PF00072">
    <property type="entry name" value="Response_reg"/>
    <property type="match status" value="1"/>
</dbReference>
<dbReference type="CDD" id="cd17535">
    <property type="entry name" value="REC_NarL-like"/>
    <property type="match status" value="1"/>
</dbReference>
<dbReference type="AlphaFoldDB" id="A0A6J7IL55"/>
<dbReference type="GO" id="GO:0003677">
    <property type="term" value="F:DNA binding"/>
    <property type="evidence" value="ECO:0007669"/>
    <property type="project" value="UniProtKB-KW"/>
</dbReference>
<name>A0A6J7IL55_9ZZZZ</name>